<accession>A0A9D1J6A3</accession>
<dbReference type="SUPFAM" id="SSF69593">
    <property type="entry name" value="Glycerol-3-phosphate (1)-acyltransferase"/>
    <property type="match status" value="1"/>
</dbReference>
<dbReference type="SMART" id="SM00563">
    <property type="entry name" value="PlsC"/>
    <property type="match status" value="1"/>
</dbReference>
<feature type="transmembrane region" description="Helical" evidence="1">
    <location>
        <begin position="367"/>
        <end position="389"/>
    </location>
</feature>
<reference evidence="3" key="2">
    <citation type="journal article" date="2021" name="PeerJ">
        <title>Extensive microbial diversity within the chicken gut microbiome revealed by metagenomics and culture.</title>
        <authorList>
            <person name="Gilroy R."/>
            <person name="Ravi A."/>
            <person name="Getino M."/>
            <person name="Pursley I."/>
            <person name="Horton D.L."/>
            <person name="Alikhan N.F."/>
            <person name="Baker D."/>
            <person name="Gharbi K."/>
            <person name="Hall N."/>
            <person name="Watson M."/>
            <person name="Adriaenssens E.M."/>
            <person name="Foster-Nyarko E."/>
            <person name="Jarju S."/>
            <person name="Secka A."/>
            <person name="Antonio M."/>
            <person name="Oren A."/>
            <person name="Chaudhuri R.R."/>
            <person name="La Ragione R."/>
            <person name="Hildebrand F."/>
            <person name="Pallen M.J."/>
        </authorList>
    </citation>
    <scope>NUCLEOTIDE SEQUENCE</scope>
    <source>
        <strain evidence="3">ChiHjej13B12-12457</strain>
    </source>
</reference>
<keyword evidence="1" id="KW-1133">Transmembrane helix</keyword>
<dbReference type="EMBL" id="DVHI01000031">
    <property type="protein sequence ID" value="HIR62378.1"/>
    <property type="molecule type" value="Genomic_DNA"/>
</dbReference>
<dbReference type="AlphaFoldDB" id="A0A9D1J6A3"/>
<dbReference type="InterPro" id="IPR002123">
    <property type="entry name" value="Plipid/glycerol_acylTrfase"/>
</dbReference>
<dbReference type="PANTHER" id="PTHR31605">
    <property type="entry name" value="GLYCEROL-3-PHOSPHATE O-ACYLTRANSFERASE 1"/>
    <property type="match status" value="1"/>
</dbReference>
<protein>
    <submittedName>
        <fullName evidence="3">1-acyl-sn-glycerol-3-phosphate acyltransferase</fullName>
    </submittedName>
</protein>
<dbReference type="InterPro" id="IPR052744">
    <property type="entry name" value="GPAT/DAPAT"/>
</dbReference>
<evidence type="ECO:0000313" key="3">
    <source>
        <dbReference type="EMBL" id="HIR62378.1"/>
    </source>
</evidence>
<keyword evidence="3" id="KW-0808">Transferase</keyword>
<evidence type="ECO:0000313" key="4">
    <source>
        <dbReference type="Proteomes" id="UP000886744"/>
    </source>
</evidence>
<dbReference type="Pfam" id="PF01553">
    <property type="entry name" value="Acyltransferase"/>
    <property type="match status" value="1"/>
</dbReference>
<comment type="caution">
    <text evidence="3">The sequence shown here is derived from an EMBL/GenBank/DDBJ whole genome shotgun (WGS) entry which is preliminary data.</text>
</comment>
<feature type="domain" description="Phospholipid/glycerol acyltransferase" evidence="2">
    <location>
        <begin position="48"/>
        <end position="176"/>
    </location>
</feature>
<proteinExistence type="predicted"/>
<keyword evidence="1" id="KW-0812">Transmembrane</keyword>
<keyword evidence="3" id="KW-0012">Acyltransferase</keyword>
<dbReference type="PANTHER" id="PTHR31605:SF0">
    <property type="entry name" value="GLYCEROL-3-PHOSPHATE O-ACYLTRANSFERASE 1"/>
    <property type="match status" value="1"/>
</dbReference>
<dbReference type="Proteomes" id="UP000886744">
    <property type="component" value="Unassembled WGS sequence"/>
</dbReference>
<feature type="transmembrane region" description="Helical" evidence="1">
    <location>
        <begin position="324"/>
        <end position="355"/>
    </location>
</feature>
<evidence type="ECO:0000259" key="2">
    <source>
        <dbReference type="SMART" id="SM00563"/>
    </source>
</evidence>
<feature type="transmembrane region" description="Helical" evidence="1">
    <location>
        <begin position="395"/>
        <end position="417"/>
    </location>
</feature>
<name>A0A9D1J6A3_9BACT</name>
<organism evidence="3 4">
    <name type="scientific">Candidatus Coprenecus avistercoris</name>
    <dbReference type="NCBI Taxonomy" id="2840730"/>
    <lineage>
        <taxon>Bacteria</taxon>
        <taxon>Pseudomonadati</taxon>
        <taxon>Bacteroidota</taxon>
        <taxon>Bacteroidia</taxon>
        <taxon>Bacteroidales</taxon>
        <taxon>Rikenellaceae</taxon>
        <taxon>Rikenellaceae incertae sedis</taxon>
        <taxon>Candidatus Coprenecus</taxon>
    </lineage>
</organism>
<reference evidence="3" key="1">
    <citation type="submission" date="2020-10" db="EMBL/GenBank/DDBJ databases">
        <authorList>
            <person name="Gilroy R."/>
        </authorList>
    </citation>
    <scope>NUCLEOTIDE SEQUENCE</scope>
    <source>
        <strain evidence="3">ChiHjej13B12-12457</strain>
    </source>
</reference>
<dbReference type="GO" id="GO:0008654">
    <property type="term" value="P:phospholipid biosynthetic process"/>
    <property type="evidence" value="ECO:0007669"/>
    <property type="project" value="TreeGrafter"/>
</dbReference>
<keyword evidence="1" id="KW-0472">Membrane</keyword>
<evidence type="ECO:0000256" key="1">
    <source>
        <dbReference type="SAM" id="Phobius"/>
    </source>
</evidence>
<dbReference type="GO" id="GO:0016287">
    <property type="term" value="F:glycerone-phosphate O-acyltransferase activity"/>
    <property type="evidence" value="ECO:0007669"/>
    <property type="project" value="TreeGrafter"/>
</dbReference>
<sequence length="453" mass="52081">MGKKENRKIQDFDGLYAFLRHYVDFMLRMAYRRIKYVGLEKVPADGAVIYAPNHTNALMDALVILAMDRKQKVFVARADIFRNPKVAKILRFLKIMPIMRIRDGMDEVRKNTEIIHKSVDVLLDKVPFCILPEGRHQAKHSLLPLSKGIFRIALEAEELMDGRLPLYIVPVGLEYGNFFRFRSTVLVQIGEPINVSAYLREHASLSQPEVMNLMKDDLTERMKEVILYIPDDEYYDATLDTCAAVINQQVDAWRKEHPRERRHALTTRFAANKMTLGQIAALRASEPERAAQLLGSAAEIYRERTARSISLGSVVKKHPFWSRLFQLLVLIVTLPYTIPAGILTLPVTGLAAFLFSKMKDRAFYNSIRFVVTLVLWPLLLIIYAVVLYCTLPWEWALAASIALVPATVLTQEAWRLLRLVISDLRLLCAPKLRRSIRDLRRQFLDLLHKEELA</sequence>
<dbReference type="GO" id="GO:0004366">
    <property type="term" value="F:glycerol-3-phosphate O-acyltransferase activity"/>
    <property type="evidence" value="ECO:0007669"/>
    <property type="project" value="TreeGrafter"/>
</dbReference>
<gene>
    <name evidence="3" type="ORF">IAC94_02490</name>
</gene>